<gene>
    <name evidence="1" type="ORF">B0T18DRAFT_423388</name>
</gene>
<proteinExistence type="predicted"/>
<protein>
    <submittedName>
        <fullName evidence="1">Uncharacterized protein</fullName>
    </submittedName>
</protein>
<evidence type="ECO:0000313" key="2">
    <source>
        <dbReference type="Proteomes" id="UP001172155"/>
    </source>
</evidence>
<sequence length="162" mass="17582">MAAQMGSLPLVHLFFRAGLSQKSLDYAFKTAIQTRTDHRVEKELVALGADFPADPDFLVTFTAAMNMAAKTIHTDNNLQETLSILFANVILAPLEVYEVLLAAISGRNLSAVAAISLAVVDDHEICFRLLSFLQLVGAAPDTPALRERLLQNAKSGNLKCLD</sequence>
<dbReference type="Proteomes" id="UP001172155">
    <property type="component" value="Unassembled WGS sequence"/>
</dbReference>
<comment type="caution">
    <text evidence="1">The sequence shown here is derived from an EMBL/GenBank/DDBJ whole genome shotgun (WGS) entry which is preliminary data.</text>
</comment>
<name>A0AA40F7N3_9PEZI</name>
<evidence type="ECO:0000313" key="1">
    <source>
        <dbReference type="EMBL" id="KAK0752705.1"/>
    </source>
</evidence>
<dbReference type="EMBL" id="JAUKUD010000001">
    <property type="protein sequence ID" value="KAK0752705.1"/>
    <property type="molecule type" value="Genomic_DNA"/>
</dbReference>
<reference evidence="1" key="1">
    <citation type="submission" date="2023-06" db="EMBL/GenBank/DDBJ databases">
        <title>Genome-scale phylogeny and comparative genomics of the fungal order Sordariales.</title>
        <authorList>
            <consortium name="Lawrence Berkeley National Laboratory"/>
            <person name="Hensen N."/>
            <person name="Bonometti L."/>
            <person name="Westerberg I."/>
            <person name="Brannstrom I.O."/>
            <person name="Guillou S."/>
            <person name="Cros-Aarteil S."/>
            <person name="Calhoun S."/>
            <person name="Haridas S."/>
            <person name="Kuo A."/>
            <person name="Mondo S."/>
            <person name="Pangilinan J."/>
            <person name="Riley R."/>
            <person name="LaButti K."/>
            <person name="Andreopoulos B."/>
            <person name="Lipzen A."/>
            <person name="Chen C."/>
            <person name="Yanf M."/>
            <person name="Daum C."/>
            <person name="Ng V."/>
            <person name="Clum A."/>
            <person name="Steindorff A."/>
            <person name="Ohm R."/>
            <person name="Martin F."/>
            <person name="Silar P."/>
            <person name="Natvig D."/>
            <person name="Lalanne C."/>
            <person name="Gautier V."/>
            <person name="Ament-velasquez S.L."/>
            <person name="Kruys A."/>
            <person name="Hutchinson M.I."/>
            <person name="Powell A.J."/>
            <person name="Barry K."/>
            <person name="Miller A.N."/>
            <person name="Grigoriev I.V."/>
            <person name="Debuchy R."/>
            <person name="Gladieux P."/>
            <person name="Thoren M.H."/>
            <person name="Johannesson H."/>
        </authorList>
    </citation>
    <scope>NUCLEOTIDE SEQUENCE</scope>
    <source>
        <strain evidence="1">SMH3187-1</strain>
    </source>
</reference>
<organism evidence="1 2">
    <name type="scientific">Schizothecium vesticola</name>
    <dbReference type="NCBI Taxonomy" id="314040"/>
    <lineage>
        <taxon>Eukaryota</taxon>
        <taxon>Fungi</taxon>
        <taxon>Dikarya</taxon>
        <taxon>Ascomycota</taxon>
        <taxon>Pezizomycotina</taxon>
        <taxon>Sordariomycetes</taxon>
        <taxon>Sordariomycetidae</taxon>
        <taxon>Sordariales</taxon>
        <taxon>Schizotheciaceae</taxon>
        <taxon>Schizothecium</taxon>
    </lineage>
</organism>
<dbReference type="AlphaFoldDB" id="A0AA40F7N3"/>
<keyword evidence="2" id="KW-1185">Reference proteome</keyword>
<accession>A0AA40F7N3</accession>